<keyword evidence="4" id="KW-0645">Protease</keyword>
<evidence type="ECO:0000256" key="2">
    <source>
        <dbReference type="ARBA" id="ARBA00009941"/>
    </source>
</evidence>
<accession>A0A433TJJ3</accession>
<dbReference type="InterPro" id="IPR048501">
    <property type="entry name" value="Legum_prodom"/>
</dbReference>
<dbReference type="CDD" id="cd21115">
    <property type="entry name" value="legumain_C"/>
    <property type="match status" value="1"/>
</dbReference>
<keyword evidence="7" id="KW-0788">Thiol protease</keyword>
<evidence type="ECO:0000256" key="11">
    <source>
        <dbReference type="SAM" id="Phobius"/>
    </source>
</evidence>
<evidence type="ECO:0000259" key="12">
    <source>
        <dbReference type="Pfam" id="PF20985"/>
    </source>
</evidence>
<comment type="catalytic activity">
    <reaction evidence="1">
        <text>Hydrolysis of proteins and small molecule substrates at -Asn-|-Xaa- bonds.</text>
        <dbReference type="EC" id="3.4.22.34"/>
    </reaction>
</comment>
<keyword evidence="11" id="KW-0812">Transmembrane</keyword>
<feature type="active site" evidence="10">
    <location>
        <position position="220"/>
    </location>
</feature>
<name>A0A433TJJ3_ELYCH</name>
<dbReference type="InterPro" id="IPR001096">
    <property type="entry name" value="Peptidase_C13"/>
</dbReference>
<evidence type="ECO:0000313" key="13">
    <source>
        <dbReference type="EMBL" id="RUS81743.1"/>
    </source>
</evidence>
<reference evidence="13 14" key="1">
    <citation type="submission" date="2019-01" db="EMBL/GenBank/DDBJ databases">
        <title>A draft genome assembly of the solar-powered sea slug Elysia chlorotica.</title>
        <authorList>
            <person name="Cai H."/>
            <person name="Li Q."/>
            <person name="Fang X."/>
            <person name="Li J."/>
            <person name="Curtis N.E."/>
            <person name="Altenburger A."/>
            <person name="Shibata T."/>
            <person name="Feng M."/>
            <person name="Maeda T."/>
            <person name="Schwartz J.A."/>
            <person name="Shigenobu S."/>
            <person name="Lundholm N."/>
            <person name="Nishiyama T."/>
            <person name="Yang H."/>
            <person name="Hasebe M."/>
            <person name="Li S."/>
            <person name="Pierce S.K."/>
            <person name="Wang J."/>
        </authorList>
    </citation>
    <scope>NUCLEOTIDE SEQUENCE [LARGE SCALE GENOMIC DNA]</scope>
    <source>
        <strain evidence="13">EC2010</strain>
        <tissue evidence="13">Whole organism of an adult</tissue>
    </source>
</reference>
<keyword evidence="14" id="KW-1185">Reference proteome</keyword>
<evidence type="ECO:0000256" key="7">
    <source>
        <dbReference type="ARBA" id="ARBA00022807"/>
    </source>
</evidence>
<evidence type="ECO:0000256" key="4">
    <source>
        <dbReference type="ARBA" id="ARBA00022670"/>
    </source>
</evidence>
<organism evidence="13 14">
    <name type="scientific">Elysia chlorotica</name>
    <name type="common">Eastern emerald elysia</name>
    <name type="synonym">Sea slug</name>
    <dbReference type="NCBI Taxonomy" id="188477"/>
    <lineage>
        <taxon>Eukaryota</taxon>
        <taxon>Metazoa</taxon>
        <taxon>Spiralia</taxon>
        <taxon>Lophotrochozoa</taxon>
        <taxon>Mollusca</taxon>
        <taxon>Gastropoda</taxon>
        <taxon>Heterobranchia</taxon>
        <taxon>Euthyneura</taxon>
        <taxon>Panpulmonata</taxon>
        <taxon>Sacoglossa</taxon>
        <taxon>Placobranchoidea</taxon>
        <taxon>Plakobranchidae</taxon>
        <taxon>Elysia</taxon>
    </lineage>
</organism>
<feature type="domain" description="Legumain prodomain" evidence="12">
    <location>
        <begin position="449"/>
        <end position="504"/>
    </location>
</feature>
<dbReference type="Pfam" id="PF20985">
    <property type="entry name" value="Legum_prodom"/>
    <property type="match status" value="1"/>
</dbReference>
<evidence type="ECO:0000313" key="14">
    <source>
        <dbReference type="Proteomes" id="UP000271974"/>
    </source>
</evidence>
<dbReference type="GO" id="GO:0051603">
    <property type="term" value="P:proteolysis involved in protein catabolic process"/>
    <property type="evidence" value="ECO:0007669"/>
    <property type="project" value="TreeGrafter"/>
</dbReference>
<evidence type="ECO:0000256" key="1">
    <source>
        <dbReference type="ARBA" id="ARBA00000810"/>
    </source>
</evidence>
<dbReference type="PANTHER" id="PTHR12000">
    <property type="entry name" value="HEMOGLOBINASE FAMILY MEMBER"/>
    <property type="match status" value="1"/>
</dbReference>
<dbReference type="PANTHER" id="PTHR12000:SF42">
    <property type="entry name" value="LEGUMAIN"/>
    <property type="match status" value="1"/>
</dbReference>
<dbReference type="OrthoDB" id="9973749at2759"/>
<dbReference type="Gene3D" id="1.10.132.130">
    <property type="match status" value="1"/>
</dbReference>
<protein>
    <recommendedName>
        <fullName evidence="9">Hemoglobinase</fullName>
        <ecNumber evidence="3">3.4.22.34</ecNumber>
    </recommendedName>
</protein>
<keyword evidence="11" id="KW-1133">Transmembrane helix</keyword>
<dbReference type="FunFam" id="3.40.50.1460:FF:000006">
    <property type="entry name" value="Legumain"/>
    <property type="match status" value="1"/>
</dbReference>
<evidence type="ECO:0000256" key="10">
    <source>
        <dbReference type="PIRSR" id="PIRSR019663-1"/>
    </source>
</evidence>
<dbReference type="EMBL" id="RQTK01000322">
    <property type="protein sequence ID" value="RUS81743.1"/>
    <property type="molecule type" value="Genomic_DNA"/>
</dbReference>
<feature type="active site" description="Nucleophile" evidence="10">
    <location>
        <position position="261"/>
    </location>
</feature>
<feature type="transmembrane region" description="Helical" evidence="11">
    <location>
        <begin position="20"/>
        <end position="39"/>
    </location>
</feature>
<evidence type="ECO:0000256" key="8">
    <source>
        <dbReference type="ARBA" id="ARBA00055993"/>
    </source>
</evidence>
<evidence type="ECO:0000256" key="9">
    <source>
        <dbReference type="ARBA" id="ARBA00069042"/>
    </source>
</evidence>
<dbReference type="STRING" id="188477.A0A433TJJ3"/>
<keyword evidence="11" id="KW-0472">Membrane</keyword>
<comment type="similarity">
    <text evidence="2">Belongs to the peptidase C13 family.</text>
</comment>
<dbReference type="Gene3D" id="3.40.50.1460">
    <property type="match status" value="1"/>
</dbReference>
<evidence type="ECO:0000256" key="3">
    <source>
        <dbReference type="ARBA" id="ARBA00012628"/>
    </source>
</evidence>
<dbReference type="PIRSF" id="PIRSF019663">
    <property type="entry name" value="Legumain"/>
    <property type="match status" value="1"/>
</dbReference>
<dbReference type="PRINTS" id="PR00776">
    <property type="entry name" value="HEMOGLOBNASE"/>
</dbReference>
<keyword evidence="5" id="KW-0732">Signal</keyword>
<dbReference type="Proteomes" id="UP000271974">
    <property type="component" value="Unassembled WGS sequence"/>
</dbReference>
<dbReference type="AlphaFoldDB" id="A0A433TJJ3"/>
<keyword evidence="6" id="KW-0378">Hydrolase</keyword>
<comment type="function">
    <text evidence="8">This protease is used by the parasite for degradation of the host globin.</text>
</comment>
<feature type="non-terminal residue" evidence="13">
    <location>
        <position position="1"/>
    </location>
</feature>
<gene>
    <name evidence="13" type="ORF">EGW08_010497</name>
</gene>
<dbReference type="InterPro" id="IPR046427">
    <property type="entry name" value="Legumain_prodom_sf"/>
</dbReference>
<dbReference type="Pfam" id="PF01650">
    <property type="entry name" value="Peptidase_C13"/>
    <property type="match status" value="1"/>
</dbReference>
<comment type="caution">
    <text evidence="13">The sequence shown here is derived from an EMBL/GenBank/DDBJ whole genome shotgun (WGS) entry which is preliminary data.</text>
</comment>
<dbReference type="EC" id="3.4.22.34" evidence="3"/>
<dbReference type="GO" id="GO:0006624">
    <property type="term" value="P:vacuolar protein processing"/>
    <property type="evidence" value="ECO:0007669"/>
    <property type="project" value="TreeGrafter"/>
</dbReference>
<dbReference type="GO" id="GO:0004197">
    <property type="term" value="F:cysteine-type endopeptidase activity"/>
    <property type="evidence" value="ECO:0007669"/>
    <property type="project" value="UniProtKB-EC"/>
</dbReference>
<evidence type="ECO:0000256" key="5">
    <source>
        <dbReference type="ARBA" id="ARBA00022729"/>
    </source>
</evidence>
<sequence>KYKYHVILFTFFERKRSSPLWLCFTLVWFVTVTIAPYLLLRTNHWNSNYCSISVAEDLRTNHWSKAMDHPLTLRLAALCVLCVAALCPVRAEDDDGGRHWALLVAGSTSYQNYRHQADICHAYHIVSKHGIPDERIIVMMYDDIAFNPANPFPGNIINQPNGPNVYPGVPKDYTKKELRPDVFLKVLTGDAEGVEKILGRKGKVIKSGPKDRIFVNFADHGGPGVLVFPTKMLYKNELHSAIEEMHKNQQYSQMVFYVEACESGSMFSNFTALQHLNVFATTAANPDEPSHGCYSDKTRHTFLGDVYSVNWMQDADRENLQQESLSDQYQVVKNETTSSHVMEYGDLSISELPVADFLGSSVSKSLYFTPERNAPPHPTLDSVPSQDVAQEILMMKISSSRGEEQEKHKEELMNLWQRKKDSEAFFKSVVAEVADASLFDYYVEMPLEFSEDFSCYRQSVELTMELCPGMDLTQNDYALRKLRVLANLCESNIPAQQIWRAVASVASQAPICA</sequence>
<dbReference type="GO" id="GO:0005773">
    <property type="term" value="C:vacuole"/>
    <property type="evidence" value="ECO:0007669"/>
    <property type="project" value="GOC"/>
</dbReference>
<proteinExistence type="inferred from homology"/>
<evidence type="ECO:0000256" key="6">
    <source>
        <dbReference type="ARBA" id="ARBA00022801"/>
    </source>
</evidence>